<dbReference type="Pfam" id="PF01408">
    <property type="entry name" value="GFO_IDH_MocA"/>
    <property type="match status" value="1"/>
</dbReference>
<dbReference type="Gene3D" id="3.40.50.720">
    <property type="entry name" value="NAD(P)-binding Rossmann-like Domain"/>
    <property type="match status" value="1"/>
</dbReference>
<dbReference type="Gene3D" id="3.30.360.10">
    <property type="entry name" value="Dihydrodipicolinate Reductase, domain 2"/>
    <property type="match status" value="1"/>
</dbReference>
<accession>A0A2W5HFP4</accession>
<gene>
    <name evidence="3" type="ORF">DI595_00470</name>
</gene>
<dbReference type="GO" id="GO:0000166">
    <property type="term" value="F:nucleotide binding"/>
    <property type="evidence" value="ECO:0007669"/>
    <property type="project" value="InterPro"/>
</dbReference>
<dbReference type="Proteomes" id="UP000249769">
    <property type="component" value="Unassembled WGS sequence"/>
</dbReference>
<name>A0A2W5HFP4_9HYPH</name>
<dbReference type="InterPro" id="IPR036291">
    <property type="entry name" value="NAD(P)-bd_dom_sf"/>
</dbReference>
<comment type="caution">
    <text evidence="3">The sequence shown here is derived from an EMBL/GenBank/DDBJ whole genome shotgun (WGS) entry which is preliminary data.</text>
</comment>
<protein>
    <submittedName>
        <fullName evidence="3">Gfo/Idh/MocA family oxidoreductase</fullName>
    </submittedName>
</protein>
<reference evidence="3 4" key="1">
    <citation type="submission" date="2017-08" db="EMBL/GenBank/DDBJ databases">
        <title>Infants hospitalized years apart are colonized by the same room-sourced microbial strains.</title>
        <authorList>
            <person name="Brooks B."/>
            <person name="Olm M.R."/>
            <person name="Firek B.A."/>
            <person name="Baker R."/>
            <person name="Thomas B.C."/>
            <person name="Morowitz M.J."/>
            <person name="Banfield J.F."/>
        </authorList>
    </citation>
    <scope>NUCLEOTIDE SEQUENCE [LARGE SCALE GENOMIC DNA]</scope>
    <source>
        <strain evidence="3">S2_009_000_R2_73</strain>
    </source>
</reference>
<evidence type="ECO:0000259" key="2">
    <source>
        <dbReference type="Pfam" id="PF22725"/>
    </source>
</evidence>
<evidence type="ECO:0000313" key="4">
    <source>
        <dbReference type="Proteomes" id="UP000249769"/>
    </source>
</evidence>
<feature type="domain" description="Gfo/Idh/MocA-like oxidoreductase N-terminal" evidence="1">
    <location>
        <begin position="2"/>
        <end position="121"/>
    </location>
</feature>
<dbReference type="Pfam" id="PF22725">
    <property type="entry name" value="GFO_IDH_MocA_C3"/>
    <property type="match status" value="1"/>
</dbReference>
<evidence type="ECO:0000313" key="3">
    <source>
        <dbReference type="EMBL" id="PZP54412.1"/>
    </source>
</evidence>
<dbReference type="SUPFAM" id="SSF55347">
    <property type="entry name" value="Glyceraldehyde-3-phosphate dehydrogenase-like, C-terminal domain"/>
    <property type="match status" value="1"/>
</dbReference>
<dbReference type="AlphaFoldDB" id="A0A2W5HFP4"/>
<dbReference type="PANTHER" id="PTHR43377:SF1">
    <property type="entry name" value="BILIVERDIN REDUCTASE A"/>
    <property type="match status" value="1"/>
</dbReference>
<evidence type="ECO:0000259" key="1">
    <source>
        <dbReference type="Pfam" id="PF01408"/>
    </source>
</evidence>
<organism evidence="3 4">
    <name type="scientific">Agrobacterium fabrum</name>
    <dbReference type="NCBI Taxonomy" id="1176649"/>
    <lineage>
        <taxon>Bacteria</taxon>
        <taxon>Pseudomonadati</taxon>
        <taxon>Pseudomonadota</taxon>
        <taxon>Alphaproteobacteria</taxon>
        <taxon>Hyphomicrobiales</taxon>
        <taxon>Rhizobiaceae</taxon>
        <taxon>Rhizobium/Agrobacterium group</taxon>
        <taxon>Agrobacterium</taxon>
        <taxon>Agrobacterium tumefaciens complex</taxon>
    </lineage>
</organism>
<dbReference type="InterPro" id="IPR055170">
    <property type="entry name" value="GFO_IDH_MocA-like_dom"/>
</dbReference>
<dbReference type="SUPFAM" id="SSF51735">
    <property type="entry name" value="NAD(P)-binding Rossmann-fold domains"/>
    <property type="match status" value="1"/>
</dbReference>
<sequence length="330" mass="36035">MGCGLKAAGYARAWVKSPLAPTFVALTDTSPASVERFVEIVRQGGEPKVYETADALLASEAANLDAIYISTPHAFHAGYAKAALEHGLHLLLEKPMSLNAQEAREILDARERAGRQVVVAYQSSLSPLLRRMRERADGGEFGALLAIHGEVWENWQSRYGASWKQVPALSGGGFIFDTGSHLFNAVLQMTGLGYRSVSASLDNRGRDFELTGGVFARLDNGTTVNLTFCGDTIPGCESCLTLFYEKAILRVDIWGKWSELRQGQISTRETAGEDLNAVLEIFAETCAGRRANPSTAERSLHLAELWDLIKQSSQQGSERLMLQTRPGDLT</sequence>
<dbReference type="PANTHER" id="PTHR43377">
    <property type="entry name" value="BILIVERDIN REDUCTASE A"/>
    <property type="match status" value="1"/>
</dbReference>
<feature type="domain" description="GFO/IDH/MocA-like oxidoreductase" evidence="2">
    <location>
        <begin position="130"/>
        <end position="249"/>
    </location>
</feature>
<proteinExistence type="predicted"/>
<dbReference type="EMBL" id="QFOL01000001">
    <property type="protein sequence ID" value="PZP54412.1"/>
    <property type="molecule type" value="Genomic_DNA"/>
</dbReference>
<dbReference type="InterPro" id="IPR000683">
    <property type="entry name" value="Gfo/Idh/MocA-like_OxRdtase_N"/>
</dbReference>
<dbReference type="InterPro" id="IPR051450">
    <property type="entry name" value="Gfo/Idh/MocA_Oxidoreductases"/>
</dbReference>